<proteinExistence type="inferred from homology"/>
<accession>A0ABM9DWI3</accession>
<dbReference type="Gene3D" id="3.50.50.60">
    <property type="entry name" value="FAD/NAD(P)-binding domain"/>
    <property type="match status" value="2"/>
</dbReference>
<dbReference type="PANTHER" id="PTHR11552">
    <property type="entry name" value="GLUCOSE-METHANOL-CHOLINE GMC OXIDOREDUCTASE"/>
    <property type="match status" value="1"/>
</dbReference>
<dbReference type="EMBL" id="CAKXZT010000121">
    <property type="protein sequence ID" value="CAH2401080.1"/>
    <property type="molecule type" value="Genomic_DNA"/>
</dbReference>
<organism evidence="6 7">
    <name type="scientific">Mesorhizobium escarrei</name>
    <dbReference type="NCBI Taxonomy" id="666018"/>
    <lineage>
        <taxon>Bacteria</taxon>
        <taxon>Pseudomonadati</taxon>
        <taxon>Pseudomonadota</taxon>
        <taxon>Alphaproteobacteria</taxon>
        <taxon>Hyphomicrobiales</taxon>
        <taxon>Phyllobacteriaceae</taxon>
        <taxon>Mesorhizobium</taxon>
    </lineage>
</organism>
<comment type="cofactor">
    <cofactor evidence="1">
        <name>FAD</name>
        <dbReference type="ChEBI" id="CHEBI:57692"/>
    </cofactor>
</comment>
<keyword evidence="4" id="KW-0274">FAD</keyword>
<evidence type="ECO:0000313" key="6">
    <source>
        <dbReference type="EMBL" id="CAH2401080.1"/>
    </source>
</evidence>
<dbReference type="GO" id="GO:0008812">
    <property type="term" value="F:choline dehydrogenase activity"/>
    <property type="evidence" value="ECO:0007669"/>
    <property type="project" value="UniProtKB-EC"/>
</dbReference>
<dbReference type="EC" id="1.1.99.1" evidence="6"/>
<keyword evidence="3" id="KW-0285">Flavoprotein</keyword>
<dbReference type="InterPro" id="IPR000172">
    <property type="entry name" value="GMC_OxRdtase_N"/>
</dbReference>
<protein>
    <submittedName>
        <fullName evidence="6">Choline dehydrogenase</fullName>
        <ecNumber evidence="6">1.1.99.1</ecNumber>
    </submittedName>
</protein>
<dbReference type="PROSITE" id="PS00624">
    <property type="entry name" value="GMC_OXRED_2"/>
    <property type="match status" value="1"/>
</dbReference>
<comment type="caution">
    <text evidence="6">The sequence shown here is derived from an EMBL/GenBank/DDBJ whole genome shotgun (WGS) entry which is preliminary data.</text>
</comment>
<dbReference type="SUPFAM" id="SSF54373">
    <property type="entry name" value="FAD-linked reductases, C-terminal domain"/>
    <property type="match status" value="1"/>
</dbReference>
<keyword evidence="6" id="KW-0560">Oxidoreductase</keyword>
<dbReference type="Pfam" id="PF05199">
    <property type="entry name" value="GMC_oxred_C"/>
    <property type="match status" value="1"/>
</dbReference>
<evidence type="ECO:0000256" key="3">
    <source>
        <dbReference type="ARBA" id="ARBA00022630"/>
    </source>
</evidence>
<feature type="domain" description="Glucose-methanol-choline oxidoreductase N-terminal" evidence="5">
    <location>
        <begin position="100"/>
        <end position="114"/>
    </location>
</feature>
<sequence>MFDQFLQAGANVGHTISDDLNGAQPEGLGRMDSTKADGQRCSAAVAYLHPARNRPNLTVITGAQVHRIAIAGGRATGVVYERSGALVSAWASREVILSAGAINSPQILMLSGIGNPEELCRAGVRIVARNDGVGHNLQDHLNIGLAFNCSKPVSMTWLGHPVGKAYAGTRWLVTKTGPVSSNIWEVGGVIRSDPAVDYPNMQYHLGPMKIEQTGKGFSLAHGFMLHLSQLRQESRGTVRLRTSDPRTAPIIQFNFLATARDLREFRDGLRVTREITRDKALAVLGTSEAFPGAGVKNDIAIDELMRTRLETEFHPSCTCRMGVDDGSVVDPQLRVRGVDGLRVVDASVMPTVISSNLNGPTIMIAEKAADMILGRRALLKVDLAAVRFNSDGSALA</sequence>
<dbReference type="RefSeq" id="WP_254018599.1">
    <property type="nucleotide sequence ID" value="NZ_CAKXZT010000121.1"/>
</dbReference>
<dbReference type="SUPFAM" id="SSF51905">
    <property type="entry name" value="FAD/NAD(P)-binding domain"/>
    <property type="match status" value="1"/>
</dbReference>
<reference evidence="6 7" key="1">
    <citation type="submission" date="2022-03" db="EMBL/GenBank/DDBJ databases">
        <authorList>
            <person name="Brunel B."/>
        </authorList>
    </citation>
    <scope>NUCLEOTIDE SEQUENCE [LARGE SCALE GENOMIC DNA]</scope>
    <source>
        <strain evidence="6">STM5069sample</strain>
    </source>
</reference>
<evidence type="ECO:0000313" key="7">
    <source>
        <dbReference type="Proteomes" id="UP001153050"/>
    </source>
</evidence>
<evidence type="ECO:0000256" key="1">
    <source>
        <dbReference type="ARBA" id="ARBA00001974"/>
    </source>
</evidence>
<dbReference type="InterPro" id="IPR007867">
    <property type="entry name" value="GMC_OxRtase_C"/>
</dbReference>
<comment type="similarity">
    <text evidence="2">Belongs to the GMC oxidoreductase family.</text>
</comment>
<dbReference type="Proteomes" id="UP001153050">
    <property type="component" value="Unassembled WGS sequence"/>
</dbReference>
<evidence type="ECO:0000256" key="4">
    <source>
        <dbReference type="ARBA" id="ARBA00022827"/>
    </source>
</evidence>
<dbReference type="Pfam" id="PF00732">
    <property type="entry name" value="GMC_oxred_N"/>
    <property type="match status" value="1"/>
</dbReference>
<dbReference type="InterPro" id="IPR012132">
    <property type="entry name" value="GMC_OxRdtase"/>
</dbReference>
<dbReference type="PANTHER" id="PTHR11552:SF147">
    <property type="entry name" value="CHOLINE DEHYDROGENASE, MITOCHONDRIAL"/>
    <property type="match status" value="1"/>
</dbReference>
<keyword evidence="7" id="KW-1185">Reference proteome</keyword>
<evidence type="ECO:0000259" key="5">
    <source>
        <dbReference type="PROSITE" id="PS00624"/>
    </source>
</evidence>
<gene>
    <name evidence="6" type="ORF">MES5069_270248</name>
</gene>
<evidence type="ECO:0000256" key="2">
    <source>
        <dbReference type="ARBA" id="ARBA00010790"/>
    </source>
</evidence>
<dbReference type="InterPro" id="IPR036188">
    <property type="entry name" value="FAD/NAD-bd_sf"/>
</dbReference>
<name>A0ABM9DWI3_9HYPH</name>